<feature type="domain" description="BED-type" evidence="4">
    <location>
        <begin position="41"/>
        <end position="63"/>
    </location>
</feature>
<keyword evidence="1" id="KW-0479">Metal-binding</keyword>
<protein>
    <submittedName>
        <fullName evidence="5">38494_t:CDS:1</fullName>
    </submittedName>
</protein>
<evidence type="ECO:0000259" key="4">
    <source>
        <dbReference type="Pfam" id="PF02892"/>
    </source>
</evidence>
<dbReference type="Proteomes" id="UP000789901">
    <property type="component" value="Unassembled WGS sequence"/>
</dbReference>
<proteinExistence type="predicted"/>
<comment type="caution">
    <text evidence="5">The sequence shown here is derived from an EMBL/GenBank/DDBJ whole genome shotgun (WGS) entry which is preliminary data.</text>
</comment>
<sequence length="110" mass="12701">MVHSQNTTSKSRSSPSFVWEYFRKEGITPTCEIIMGDWEECGALYNEDSTTSNLINHLVRKHKREDEQILFSGQPQSLLGTTLQQNTQTGEMLFLKRNMNFLDIIFPANE</sequence>
<dbReference type="EMBL" id="CAJVQB010002451">
    <property type="protein sequence ID" value="CAG8575389.1"/>
    <property type="molecule type" value="Genomic_DNA"/>
</dbReference>
<evidence type="ECO:0000256" key="3">
    <source>
        <dbReference type="ARBA" id="ARBA00022833"/>
    </source>
</evidence>
<keyword evidence="6" id="KW-1185">Reference proteome</keyword>
<dbReference type="SMART" id="SM00614">
    <property type="entry name" value="ZnF_BED"/>
    <property type="match status" value="1"/>
</dbReference>
<evidence type="ECO:0000313" key="5">
    <source>
        <dbReference type="EMBL" id="CAG8575389.1"/>
    </source>
</evidence>
<name>A0ABN7UEA7_GIGMA</name>
<evidence type="ECO:0000313" key="6">
    <source>
        <dbReference type="Proteomes" id="UP000789901"/>
    </source>
</evidence>
<gene>
    <name evidence="5" type="ORF">GMARGA_LOCUS5692</name>
</gene>
<evidence type="ECO:0000256" key="2">
    <source>
        <dbReference type="ARBA" id="ARBA00022771"/>
    </source>
</evidence>
<dbReference type="Pfam" id="PF02892">
    <property type="entry name" value="zf-BED"/>
    <property type="match status" value="1"/>
</dbReference>
<dbReference type="SUPFAM" id="SSF57667">
    <property type="entry name" value="beta-beta-alpha zinc fingers"/>
    <property type="match status" value="1"/>
</dbReference>
<keyword evidence="2" id="KW-0863">Zinc-finger</keyword>
<organism evidence="5 6">
    <name type="scientific">Gigaspora margarita</name>
    <dbReference type="NCBI Taxonomy" id="4874"/>
    <lineage>
        <taxon>Eukaryota</taxon>
        <taxon>Fungi</taxon>
        <taxon>Fungi incertae sedis</taxon>
        <taxon>Mucoromycota</taxon>
        <taxon>Glomeromycotina</taxon>
        <taxon>Glomeromycetes</taxon>
        <taxon>Diversisporales</taxon>
        <taxon>Gigasporaceae</taxon>
        <taxon>Gigaspora</taxon>
    </lineage>
</organism>
<dbReference type="InterPro" id="IPR036236">
    <property type="entry name" value="Znf_C2H2_sf"/>
</dbReference>
<evidence type="ECO:0000256" key="1">
    <source>
        <dbReference type="ARBA" id="ARBA00022723"/>
    </source>
</evidence>
<dbReference type="InterPro" id="IPR003656">
    <property type="entry name" value="Znf_BED"/>
</dbReference>
<keyword evidence="3" id="KW-0862">Zinc</keyword>
<accession>A0ABN7UEA7</accession>
<reference evidence="5 6" key="1">
    <citation type="submission" date="2021-06" db="EMBL/GenBank/DDBJ databases">
        <authorList>
            <person name="Kallberg Y."/>
            <person name="Tangrot J."/>
            <person name="Rosling A."/>
        </authorList>
    </citation>
    <scope>NUCLEOTIDE SEQUENCE [LARGE SCALE GENOMIC DNA]</scope>
    <source>
        <strain evidence="5 6">120-4 pot B 10/14</strain>
    </source>
</reference>